<feature type="coiled-coil region" evidence="7">
    <location>
        <begin position="501"/>
        <end position="548"/>
    </location>
</feature>
<evidence type="ECO:0000259" key="10">
    <source>
        <dbReference type="PROSITE" id="PS51194"/>
    </source>
</evidence>
<feature type="region of interest" description="Disordered" evidence="8">
    <location>
        <begin position="570"/>
        <end position="754"/>
    </location>
</feature>
<dbReference type="PANTHER" id="PTHR47959">
    <property type="entry name" value="ATP-DEPENDENT RNA HELICASE RHLE-RELATED"/>
    <property type="match status" value="1"/>
</dbReference>
<evidence type="ECO:0000256" key="8">
    <source>
        <dbReference type="SAM" id="MobiDB-lite"/>
    </source>
</evidence>
<evidence type="ECO:0000313" key="13">
    <source>
        <dbReference type="Proteomes" id="UP001497444"/>
    </source>
</evidence>
<evidence type="ECO:0000259" key="11">
    <source>
        <dbReference type="PROSITE" id="PS51195"/>
    </source>
</evidence>
<feature type="compositionally biased region" description="Acidic residues" evidence="8">
    <location>
        <begin position="68"/>
        <end position="77"/>
    </location>
</feature>
<evidence type="ECO:0000256" key="3">
    <source>
        <dbReference type="ARBA" id="ARBA00022806"/>
    </source>
</evidence>
<proteinExistence type="inferred from homology"/>
<dbReference type="PROSITE" id="PS00039">
    <property type="entry name" value="DEAD_ATP_HELICASE"/>
    <property type="match status" value="1"/>
</dbReference>
<feature type="compositionally biased region" description="Basic and acidic residues" evidence="8">
    <location>
        <begin position="702"/>
        <end position="729"/>
    </location>
</feature>
<dbReference type="Proteomes" id="UP001497444">
    <property type="component" value="Chromosome 3"/>
</dbReference>
<dbReference type="InterPro" id="IPR000629">
    <property type="entry name" value="RNA-helicase_DEAD-box_CS"/>
</dbReference>
<dbReference type="InterPro" id="IPR011545">
    <property type="entry name" value="DEAD/DEAH_box_helicase_dom"/>
</dbReference>
<dbReference type="InterPro" id="IPR050079">
    <property type="entry name" value="DEAD_box_RNA_helicase"/>
</dbReference>
<dbReference type="InterPro" id="IPR027417">
    <property type="entry name" value="P-loop_NTPase"/>
</dbReference>
<feature type="domain" description="DEAD-box RNA helicase Q" evidence="11">
    <location>
        <begin position="123"/>
        <end position="151"/>
    </location>
</feature>
<dbReference type="EMBL" id="OZ020098">
    <property type="protein sequence ID" value="CAK9269789.1"/>
    <property type="molecule type" value="Genomic_DNA"/>
</dbReference>
<evidence type="ECO:0008006" key="14">
    <source>
        <dbReference type="Google" id="ProtNLM"/>
    </source>
</evidence>
<dbReference type="PROSITE" id="PS51194">
    <property type="entry name" value="HELICASE_CTER"/>
    <property type="match status" value="1"/>
</dbReference>
<feature type="compositionally biased region" description="Basic and acidic residues" evidence="8">
    <location>
        <begin position="638"/>
        <end position="651"/>
    </location>
</feature>
<keyword evidence="7" id="KW-0175">Coiled coil</keyword>
<name>A0ABP0WTQ6_9BRYO</name>
<evidence type="ECO:0000256" key="6">
    <source>
        <dbReference type="RuleBase" id="RU000492"/>
    </source>
</evidence>
<dbReference type="Gene3D" id="3.40.50.300">
    <property type="entry name" value="P-loop containing nucleotide triphosphate hydrolases"/>
    <property type="match status" value="2"/>
</dbReference>
<feature type="compositionally biased region" description="Basic and acidic residues" evidence="8">
    <location>
        <begin position="570"/>
        <end position="585"/>
    </location>
</feature>
<feature type="compositionally biased region" description="Acidic residues" evidence="8">
    <location>
        <begin position="620"/>
        <end position="637"/>
    </location>
</feature>
<keyword evidence="2 6" id="KW-0378">Hydrolase</keyword>
<feature type="region of interest" description="Disordered" evidence="8">
    <location>
        <begin position="40"/>
        <end position="77"/>
    </location>
</feature>
<evidence type="ECO:0000256" key="5">
    <source>
        <dbReference type="PROSITE-ProRule" id="PRU00552"/>
    </source>
</evidence>
<reference evidence="12" key="1">
    <citation type="submission" date="2024-02" db="EMBL/GenBank/DDBJ databases">
        <authorList>
            <consortium name="ELIXIR-Norway"/>
            <consortium name="Elixir Norway"/>
        </authorList>
    </citation>
    <scope>NUCLEOTIDE SEQUENCE</scope>
</reference>
<dbReference type="CDD" id="cd17947">
    <property type="entry name" value="DEADc_DDX27"/>
    <property type="match status" value="1"/>
</dbReference>
<organism evidence="12 13">
    <name type="scientific">Sphagnum jensenii</name>
    <dbReference type="NCBI Taxonomy" id="128206"/>
    <lineage>
        <taxon>Eukaryota</taxon>
        <taxon>Viridiplantae</taxon>
        <taxon>Streptophyta</taxon>
        <taxon>Embryophyta</taxon>
        <taxon>Bryophyta</taxon>
        <taxon>Sphagnophytina</taxon>
        <taxon>Sphagnopsida</taxon>
        <taxon>Sphagnales</taxon>
        <taxon>Sphagnaceae</taxon>
        <taxon>Sphagnum</taxon>
    </lineage>
</organism>
<evidence type="ECO:0000259" key="9">
    <source>
        <dbReference type="PROSITE" id="PS51192"/>
    </source>
</evidence>
<evidence type="ECO:0000256" key="2">
    <source>
        <dbReference type="ARBA" id="ARBA00022801"/>
    </source>
</evidence>
<dbReference type="SMART" id="SM00487">
    <property type="entry name" value="DEXDc"/>
    <property type="match status" value="1"/>
</dbReference>
<keyword evidence="13" id="KW-1185">Reference proteome</keyword>
<keyword evidence="4 6" id="KW-0067">ATP-binding</keyword>
<evidence type="ECO:0000256" key="1">
    <source>
        <dbReference type="ARBA" id="ARBA00022741"/>
    </source>
</evidence>
<accession>A0ABP0WTQ6</accession>
<dbReference type="SMART" id="SM00490">
    <property type="entry name" value="HELICc"/>
    <property type="match status" value="1"/>
</dbReference>
<sequence>MNKGFVFDVDSEVAVAATQVQSPWEFSGYSATVLDEHANRKTTSVNQKIAQLRSKKGNLKPNVSRVDDDSDEHEEDLDIKSGVWKRALPYNNGDSNAADGSESDEKKPRKFFASSEGASFSAKSFTELNISRPLIRACEALGYKRPTPIQAACIPLALTGRDICGSAVTGSGKTAAFGLPILERLLFRPRRIPAIRVLILTPTRELAVQVHSMLQKLAQFTDVSCCLVVGGLSSKVQETALRARPDIVVATPGRMIDHLHNAQSVGLEELAILVLDEADRLLELGFTKEVHELVRMCPKRRQTMLFSATMTEEVDALVQLSLNSPVRLSADPSTKRPVTLSEEVVKIRPVLEGDKEAVLLALCTRTFRSKVIIFSGTKVEAHRLKILFGLSGLKAAELHGNLTQAMRLDALESFRKQEVDYLIATDVAARGLDIMGVETVVNFHCPRDITMYVHRVGRTARAGREGCAVTFVTERERSLLKSIAKRAGSKLQNRQVAPAAIAKWRSKIEGMEDDVRAVQQEEREERALRKAEMEANKAQNMMDHEAEIYSRPKREWFQSTRDKRMIAAEAKAAKDGTRKRDKDQKVMSVEDAEEKKRKEKRKREQEKNMTRKQRRRLEAEREDAEDMQDEDNSQQDDDQPRKKSKKGENKSSRQTVADLAYRRAKAAKSTEKLVKAGKIGPQKKYKGKVDGSNKSKVGAPKSRKDEMEEMFQDDRSDVKQRKPGREPGRTKKPTRKPGVSKRSFKSKSRYKRHK</sequence>
<keyword evidence="3 6" id="KW-0347">Helicase</keyword>
<feature type="short sequence motif" description="Q motif" evidence="5">
    <location>
        <begin position="123"/>
        <end position="151"/>
    </location>
</feature>
<dbReference type="Pfam" id="PF00270">
    <property type="entry name" value="DEAD"/>
    <property type="match status" value="1"/>
</dbReference>
<dbReference type="InterPro" id="IPR014014">
    <property type="entry name" value="RNA_helicase_DEAD_Q_motif"/>
</dbReference>
<feature type="compositionally biased region" description="Basic residues" evidence="8">
    <location>
        <begin position="730"/>
        <end position="754"/>
    </location>
</feature>
<dbReference type="Pfam" id="PF00271">
    <property type="entry name" value="Helicase_C"/>
    <property type="match status" value="1"/>
</dbReference>
<feature type="domain" description="Helicase ATP-binding" evidence="9">
    <location>
        <begin position="154"/>
        <end position="328"/>
    </location>
</feature>
<dbReference type="CDD" id="cd18787">
    <property type="entry name" value="SF2_C_DEAD"/>
    <property type="match status" value="1"/>
</dbReference>
<evidence type="ECO:0000313" key="12">
    <source>
        <dbReference type="EMBL" id="CAK9269789.1"/>
    </source>
</evidence>
<dbReference type="InterPro" id="IPR001650">
    <property type="entry name" value="Helicase_C-like"/>
</dbReference>
<dbReference type="PROSITE" id="PS51195">
    <property type="entry name" value="Q_MOTIF"/>
    <property type="match status" value="1"/>
</dbReference>
<evidence type="ECO:0000256" key="7">
    <source>
        <dbReference type="SAM" id="Coils"/>
    </source>
</evidence>
<dbReference type="PANTHER" id="PTHR47959:SF14">
    <property type="entry name" value="DEAD-BOX ATP-DEPENDENT RNA HELICASE 28"/>
    <property type="match status" value="1"/>
</dbReference>
<comment type="similarity">
    <text evidence="6">Belongs to the DEAD box helicase family.</text>
</comment>
<dbReference type="SUPFAM" id="SSF52540">
    <property type="entry name" value="P-loop containing nucleoside triphosphate hydrolases"/>
    <property type="match status" value="2"/>
</dbReference>
<evidence type="ECO:0000256" key="4">
    <source>
        <dbReference type="ARBA" id="ARBA00022840"/>
    </source>
</evidence>
<gene>
    <name evidence="12" type="ORF">CSSPJE1EN1_LOCUS15267</name>
</gene>
<keyword evidence="1 6" id="KW-0547">Nucleotide-binding</keyword>
<feature type="domain" description="Helicase C-terminal" evidence="10">
    <location>
        <begin position="354"/>
        <end position="502"/>
    </location>
</feature>
<protein>
    <recommendedName>
        <fullName evidence="14">DEAD-box ATP-dependent RNA helicase 28</fullName>
    </recommendedName>
</protein>
<dbReference type="PROSITE" id="PS51192">
    <property type="entry name" value="HELICASE_ATP_BIND_1"/>
    <property type="match status" value="1"/>
</dbReference>
<dbReference type="InterPro" id="IPR014001">
    <property type="entry name" value="Helicase_ATP-bd"/>
</dbReference>